<protein>
    <submittedName>
        <fullName evidence="2">Amino acid transporters</fullName>
    </submittedName>
</protein>
<gene>
    <name evidence="2" type="ORF">ZBT109_2459</name>
</gene>
<keyword evidence="1" id="KW-0472">Membrane</keyword>
<keyword evidence="1" id="KW-0812">Transmembrane</keyword>
<feature type="transmembrane region" description="Helical" evidence="1">
    <location>
        <begin position="26"/>
        <end position="47"/>
    </location>
</feature>
<dbReference type="AlphaFoldDB" id="A0A348HHT7"/>
<evidence type="ECO:0000313" key="2">
    <source>
        <dbReference type="EMBL" id="BBG31189.1"/>
    </source>
</evidence>
<dbReference type="RefSeq" id="WP_027705216.1">
    <property type="nucleotide sequence ID" value="NZ_AP018933.1"/>
</dbReference>
<feature type="transmembrane region" description="Helical" evidence="1">
    <location>
        <begin position="53"/>
        <end position="71"/>
    </location>
</feature>
<keyword evidence="3" id="KW-1185">Reference proteome</keyword>
<name>A0A348HHT7_9GAMM</name>
<proteinExistence type="predicted"/>
<dbReference type="EMBL" id="AP018933">
    <property type="protein sequence ID" value="BBG31189.1"/>
    <property type="molecule type" value="Genomic_DNA"/>
</dbReference>
<accession>A0A348HHT7</accession>
<evidence type="ECO:0000256" key="1">
    <source>
        <dbReference type="SAM" id="Phobius"/>
    </source>
</evidence>
<dbReference type="Proteomes" id="UP000267342">
    <property type="component" value="Chromosome"/>
</dbReference>
<feature type="transmembrane region" description="Helical" evidence="1">
    <location>
        <begin position="83"/>
        <end position="103"/>
    </location>
</feature>
<organism evidence="2 3">
    <name type="scientific">Zymobacter palmae</name>
    <dbReference type="NCBI Taxonomy" id="33074"/>
    <lineage>
        <taxon>Bacteria</taxon>
        <taxon>Pseudomonadati</taxon>
        <taxon>Pseudomonadota</taxon>
        <taxon>Gammaproteobacteria</taxon>
        <taxon>Oceanospirillales</taxon>
        <taxon>Halomonadaceae</taxon>
        <taxon>Zymobacter group</taxon>
        <taxon>Zymobacter</taxon>
    </lineage>
</organism>
<dbReference type="KEGG" id="zpl:ZBT109_2459"/>
<sequence>MTMQHTHSAAVATDARPLKYRKGISLLLGIVGAGVLGSVVAALLQLLIQIKGIETAFLASVPCFPILLICFDRHRIAARRRFSFALGIALGLAGGFWCGAHAVQYVTGTI</sequence>
<reference evidence="2 3" key="1">
    <citation type="submission" date="2018-09" db="EMBL/GenBank/DDBJ databases">
        <title>Zymobacter palmae IAM14233 (=T109) whole genome analysis.</title>
        <authorList>
            <person name="Yanase H."/>
        </authorList>
    </citation>
    <scope>NUCLEOTIDE SEQUENCE [LARGE SCALE GENOMIC DNA]</scope>
    <source>
        <strain evidence="2 3">IAM14233</strain>
    </source>
</reference>
<keyword evidence="1" id="KW-1133">Transmembrane helix</keyword>
<evidence type="ECO:0000313" key="3">
    <source>
        <dbReference type="Proteomes" id="UP000267342"/>
    </source>
</evidence>